<evidence type="ECO:0000256" key="2">
    <source>
        <dbReference type="SAM" id="Phobius"/>
    </source>
</evidence>
<feature type="compositionally biased region" description="Polar residues" evidence="1">
    <location>
        <begin position="37"/>
        <end position="46"/>
    </location>
</feature>
<dbReference type="Proteomes" id="UP001154860">
    <property type="component" value="Unassembled WGS sequence"/>
</dbReference>
<feature type="transmembrane region" description="Helical" evidence="2">
    <location>
        <begin position="12"/>
        <end position="30"/>
    </location>
</feature>
<gene>
    <name evidence="3" type="ORF">JWR99_02645</name>
</gene>
<name>A0A9X0Y7Y5_9PSED</name>
<feature type="region of interest" description="Disordered" evidence="1">
    <location>
        <begin position="37"/>
        <end position="67"/>
    </location>
</feature>
<sequence length="67" mass="7480">MDWITYIKENSTWIFSGIGVLAISGIVAVIRYRSNKASNHQTQTVSGRGRGYQAGGDINYNEKKEND</sequence>
<evidence type="ECO:0000313" key="4">
    <source>
        <dbReference type="Proteomes" id="UP001154860"/>
    </source>
</evidence>
<keyword evidence="2" id="KW-1133">Transmembrane helix</keyword>
<evidence type="ECO:0000313" key="3">
    <source>
        <dbReference type="EMBL" id="MBN2974937.1"/>
    </source>
</evidence>
<evidence type="ECO:0008006" key="5">
    <source>
        <dbReference type="Google" id="ProtNLM"/>
    </source>
</evidence>
<protein>
    <recommendedName>
        <fullName evidence="5">LPXTG cell wall anchor domain-containing protein</fullName>
    </recommendedName>
</protein>
<keyword evidence="2" id="KW-0812">Transmembrane</keyword>
<dbReference type="EMBL" id="JAFHKJ010000011">
    <property type="protein sequence ID" value="MBN2974937.1"/>
    <property type="molecule type" value="Genomic_DNA"/>
</dbReference>
<keyword evidence="4" id="KW-1185">Reference proteome</keyword>
<evidence type="ECO:0000256" key="1">
    <source>
        <dbReference type="SAM" id="MobiDB-lite"/>
    </source>
</evidence>
<reference evidence="3 4" key="1">
    <citation type="journal article" date="2021" name="Int. J. Syst. Evol. Microbiol.">
        <title>Pseudomonas lactucae sp. nov., a pathogen causing bacterial rot of lettuce in Japan.</title>
        <authorList>
            <person name="Sawada H."/>
            <person name="Fujikawa T."/>
            <person name="Satou M."/>
        </authorList>
    </citation>
    <scope>NUCLEOTIDE SEQUENCE [LARGE SCALE GENOMIC DNA]</scope>
    <source>
        <strain evidence="3 4">MAFF 301381</strain>
    </source>
</reference>
<reference evidence="3 4" key="2">
    <citation type="journal article" date="2023" name="Plant Pathol.">
        <title>Dismantling and reorganizing Pseudomonas marginalis sensu#lato.</title>
        <authorList>
            <person name="Sawada H."/>
            <person name="Fujikawa T."/>
            <person name="Satou M."/>
        </authorList>
    </citation>
    <scope>NUCLEOTIDE SEQUENCE [LARGE SCALE GENOMIC DNA]</scope>
    <source>
        <strain evidence="3 4">MAFF 301381</strain>
    </source>
</reference>
<organism evidence="3 4">
    <name type="scientific">Pseudomonas lactucae</name>
    <dbReference type="NCBI Taxonomy" id="2813360"/>
    <lineage>
        <taxon>Bacteria</taxon>
        <taxon>Pseudomonadati</taxon>
        <taxon>Pseudomonadota</taxon>
        <taxon>Gammaproteobacteria</taxon>
        <taxon>Pseudomonadales</taxon>
        <taxon>Pseudomonadaceae</taxon>
        <taxon>Pseudomonas</taxon>
    </lineage>
</organism>
<keyword evidence="2" id="KW-0472">Membrane</keyword>
<dbReference type="AlphaFoldDB" id="A0A9X0Y7Y5"/>
<proteinExistence type="predicted"/>
<dbReference type="RefSeq" id="WP_205489529.1">
    <property type="nucleotide sequence ID" value="NZ_JAFHKI010000028.1"/>
</dbReference>
<comment type="caution">
    <text evidence="3">The sequence shown here is derived from an EMBL/GenBank/DDBJ whole genome shotgun (WGS) entry which is preliminary data.</text>
</comment>
<accession>A0A9X0Y7Y5</accession>